<dbReference type="InterPro" id="IPR017919">
    <property type="entry name" value="TFIIE/TFIIEa_HTH"/>
</dbReference>
<keyword evidence="2" id="KW-0804">Transcription</keyword>
<dbReference type="SMART" id="SM00531">
    <property type="entry name" value="TFIIE"/>
    <property type="match status" value="1"/>
</dbReference>
<evidence type="ECO:0000256" key="3">
    <source>
        <dbReference type="SAM" id="MobiDB-lite"/>
    </source>
</evidence>
<sequence>MEQAKVLVRSVVRAFYETEHVVLIDALVFHSALSLADLALVMDLGKQTKTVQKLCGRLREGGLISVYARSEQREGQQKPSTREYYYIDYRRAIDATKYRIYQLDELIKQNSKPTQEKKELSCPRCQSQFTLMEAMDNIDPMGGGSGFLCKRCGNHLDYRHTDADMGPEEDDTPAKFNKQFKSILELLQLIDKTVVPPTTGEFAMEALVPVPRDETTNPQPKTEILSQSTIRPTAVKGIASEQKVDVNLTTSKESSVADHLSKIERRAHFQAQNKMPEWYRLSTVTGEETGAGIDKSEPHILDFLGPPPKLKAEIQDEEDKKNGGATLDAYFLALEAEKEREKLAAQEEDTDEDEEEDEFEDVVTAATSVEAGEGSPQAKRVKMDEPMMSGAKVETSSAVPSATGTPAGEESDEDDFEDAL</sequence>
<protein>
    <recommendedName>
        <fullName evidence="4">HTH TFE/IIEalpha-type domain-containing protein</fullName>
    </recommendedName>
</protein>
<accession>A0A9P4S2E7</accession>
<proteinExistence type="predicted"/>
<name>A0A9P4S2E7_9PEZI</name>
<dbReference type="PANTHER" id="PTHR13097">
    <property type="entry name" value="TRANSCRIPTION INITIATION FACTOR IIE, ALPHA SUBUNIT"/>
    <property type="match status" value="1"/>
</dbReference>
<feature type="compositionally biased region" description="Acidic residues" evidence="3">
    <location>
        <begin position="409"/>
        <end position="420"/>
    </location>
</feature>
<dbReference type="EMBL" id="MU006120">
    <property type="protein sequence ID" value="KAF2834370.1"/>
    <property type="molecule type" value="Genomic_DNA"/>
</dbReference>
<feature type="compositionally biased region" description="Acidic residues" evidence="3">
    <location>
        <begin position="346"/>
        <end position="361"/>
    </location>
</feature>
<dbReference type="GO" id="GO:0005673">
    <property type="term" value="C:transcription factor TFIIE complex"/>
    <property type="evidence" value="ECO:0007669"/>
    <property type="project" value="TreeGrafter"/>
</dbReference>
<evidence type="ECO:0000256" key="1">
    <source>
        <dbReference type="ARBA" id="ARBA00023015"/>
    </source>
</evidence>
<keyword evidence="1" id="KW-0805">Transcription regulation</keyword>
<feature type="compositionally biased region" description="Polar residues" evidence="3">
    <location>
        <begin position="394"/>
        <end position="404"/>
    </location>
</feature>
<dbReference type="GO" id="GO:0006367">
    <property type="term" value="P:transcription initiation at RNA polymerase II promoter"/>
    <property type="evidence" value="ECO:0007669"/>
    <property type="project" value="InterPro"/>
</dbReference>
<dbReference type="InterPro" id="IPR002853">
    <property type="entry name" value="TFIIE_asu"/>
</dbReference>
<dbReference type="PANTHER" id="PTHR13097:SF7">
    <property type="entry name" value="GENERAL TRANSCRIPTION FACTOR IIE SUBUNIT 1"/>
    <property type="match status" value="1"/>
</dbReference>
<comment type="caution">
    <text evidence="5">The sequence shown here is derived from an EMBL/GenBank/DDBJ whole genome shotgun (WGS) entry which is preliminary data.</text>
</comment>
<evidence type="ECO:0000256" key="2">
    <source>
        <dbReference type="ARBA" id="ARBA00023163"/>
    </source>
</evidence>
<dbReference type="OrthoDB" id="361102at2759"/>
<evidence type="ECO:0000313" key="5">
    <source>
        <dbReference type="EMBL" id="KAF2834370.1"/>
    </source>
</evidence>
<dbReference type="PROSITE" id="PS51344">
    <property type="entry name" value="HTH_TFE_IIE"/>
    <property type="match status" value="1"/>
</dbReference>
<gene>
    <name evidence="5" type="ORF">M501DRAFT_1061762</name>
</gene>
<dbReference type="InterPro" id="IPR039997">
    <property type="entry name" value="TFE"/>
</dbReference>
<keyword evidence="6" id="KW-1185">Reference proteome</keyword>
<evidence type="ECO:0000313" key="6">
    <source>
        <dbReference type="Proteomes" id="UP000799429"/>
    </source>
</evidence>
<reference evidence="5" key="1">
    <citation type="journal article" date="2020" name="Stud. Mycol.">
        <title>101 Dothideomycetes genomes: a test case for predicting lifestyles and emergence of pathogens.</title>
        <authorList>
            <person name="Haridas S."/>
            <person name="Albert R."/>
            <person name="Binder M."/>
            <person name="Bloem J."/>
            <person name="Labutti K."/>
            <person name="Salamov A."/>
            <person name="Andreopoulos B."/>
            <person name="Baker S."/>
            <person name="Barry K."/>
            <person name="Bills G."/>
            <person name="Bluhm B."/>
            <person name="Cannon C."/>
            <person name="Castanera R."/>
            <person name="Culley D."/>
            <person name="Daum C."/>
            <person name="Ezra D."/>
            <person name="Gonzalez J."/>
            <person name="Henrissat B."/>
            <person name="Kuo A."/>
            <person name="Liang C."/>
            <person name="Lipzen A."/>
            <person name="Lutzoni F."/>
            <person name="Magnuson J."/>
            <person name="Mondo S."/>
            <person name="Nolan M."/>
            <person name="Ohm R."/>
            <person name="Pangilinan J."/>
            <person name="Park H.-J."/>
            <person name="Ramirez L."/>
            <person name="Alfaro M."/>
            <person name="Sun H."/>
            <person name="Tritt A."/>
            <person name="Yoshinaga Y."/>
            <person name="Zwiers L.-H."/>
            <person name="Turgeon B."/>
            <person name="Goodwin S."/>
            <person name="Spatafora J."/>
            <person name="Crous P."/>
            <person name="Grigoriev I."/>
        </authorList>
    </citation>
    <scope>NUCLEOTIDE SEQUENCE</scope>
    <source>
        <strain evidence="5">CBS 101060</strain>
    </source>
</reference>
<evidence type="ECO:0000259" key="4">
    <source>
        <dbReference type="PROSITE" id="PS51344"/>
    </source>
</evidence>
<feature type="region of interest" description="Disordered" evidence="3">
    <location>
        <begin position="340"/>
        <end position="420"/>
    </location>
</feature>
<dbReference type="AlphaFoldDB" id="A0A9P4S2E7"/>
<dbReference type="Proteomes" id="UP000799429">
    <property type="component" value="Unassembled WGS sequence"/>
</dbReference>
<dbReference type="Pfam" id="PF02002">
    <property type="entry name" value="TFIIE_alpha"/>
    <property type="match status" value="1"/>
</dbReference>
<dbReference type="InterPro" id="IPR024550">
    <property type="entry name" value="TFIIEa/SarR/Rpc3_HTH_dom"/>
</dbReference>
<feature type="domain" description="HTH TFE/IIEalpha-type" evidence="4">
    <location>
        <begin position="4"/>
        <end position="97"/>
    </location>
</feature>
<organism evidence="5 6">
    <name type="scientific">Patellaria atrata CBS 101060</name>
    <dbReference type="NCBI Taxonomy" id="1346257"/>
    <lineage>
        <taxon>Eukaryota</taxon>
        <taxon>Fungi</taxon>
        <taxon>Dikarya</taxon>
        <taxon>Ascomycota</taxon>
        <taxon>Pezizomycotina</taxon>
        <taxon>Dothideomycetes</taxon>
        <taxon>Dothideomycetes incertae sedis</taxon>
        <taxon>Patellariales</taxon>
        <taxon>Patellariaceae</taxon>
        <taxon>Patellaria</taxon>
    </lineage>
</organism>